<gene>
    <name evidence="2" type="ORF">COEREDRAFT_79447</name>
</gene>
<feature type="non-terminal residue" evidence="2">
    <location>
        <position position="134"/>
    </location>
</feature>
<reference evidence="2 3" key="1">
    <citation type="journal article" date="2015" name="Genome Biol. Evol.">
        <title>Phylogenomic analyses indicate that early fungi evolved digesting cell walls of algal ancestors of land plants.</title>
        <authorList>
            <person name="Chang Y."/>
            <person name="Wang S."/>
            <person name="Sekimoto S."/>
            <person name="Aerts A.L."/>
            <person name="Choi C."/>
            <person name="Clum A."/>
            <person name="LaButti K.M."/>
            <person name="Lindquist E.A."/>
            <person name="Yee Ngan C."/>
            <person name="Ohm R.A."/>
            <person name="Salamov A.A."/>
            <person name="Grigoriev I.V."/>
            <person name="Spatafora J.W."/>
            <person name="Berbee M.L."/>
        </authorList>
    </citation>
    <scope>NUCLEOTIDE SEQUENCE [LARGE SCALE GENOMIC DNA]</scope>
    <source>
        <strain evidence="2 3">NRRL 1564</strain>
    </source>
</reference>
<dbReference type="AlphaFoldDB" id="A0A2G5BIW1"/>
<feature type="region of interest" description="Disordered" evidence="1">
    <location>
        <begin position="50"/>
        <end position="134"/>
    </location>
</feature>
<organism evidence="2 3">
    <name type="scientific">Coemansia reversa (strain ATCC 12441 / NRRL 1564)</name>
    <dbReference type="NCBI Taxonomy" id="763665"/>
    <lineage>
        <taxon>Eukaryota</taxon>
        <taxon>Fungi</taxon>
        <taxon>Fungi incertae sedis</taxon>
        <taxon>Zoopagomycota</taxon>
        <taxon>Kickxellomycotina</taxon>
        <taxon>Kickxellomycetes</taxon>
        <taxon>Kickxellales</taxon>
        <taxon>Kickxellaceae</taxon>
        <taxon>Coemansia</taxon>
    </lineage>
</organism>
<feature type="compositionally biased region" description="Polar residues" evidence="1">
    <location>
        <begin position="67"/>
        <end position="81"/>
    </location>
</feature>
<evidence type="ECO:0000256" key="1">
    <source>
        <dbReference type="SAM" id="MobiDB-lite"/>
    </source>
</evidence>
<evidence type="ECO:0000313" key="2">
    <source>
        <dbReference type="EMBL" id="PIA18912.1"/>
    </source>
</evidence>
<feature type="compositionally biased region" description="Polar residues" evidence="1">
    <location>
        <begin position="111"/>
        <end position="134"/>
    </location>
</feature>
<accession>A0A2G5BIW1</accession>
<sequence>MPKVVLEHDSEAVQCPTPLNSSDLLQFLPASRSSSTLAIDIDAQAFFIDPTTTEQEQMGVAGLSPPETRNNSTHTSPTTQPADIDLNLSESLTPQQRQRKSQRQKIQQSSCLYSPTTGSRNSKAPTAESSVDEL</sequence>
<evidence type="ECO:0000313" key="3">
    <source>
        <dbReference type="Proteomes" id="UP000242474"/>
    </source>
</evidence>
<name>A0A2G5BIW1_COERN</name>
<dbReference type="EMBL" id="KZ303488">
    <property type="protein sequence ID" value="PIA18912.1"/>
    <property type="molecule type" value="Genomic_DNA"/>
</dbReference>
<keyword evidence="3" id="KW-1185">Reference proteome</keyword>
<proteinExistence type="predicted"/>
<dbReference type="Proteomes" id="UP000242474">
    <property type="component" value="Unassembled WGS sequence"/>
</dbReference>
<protein>
    <submittedName>
        <fullName evidence="2">Uncharacterized protein</fullName>
    </submittedName>
</protein>